<keyword evidence="5" id="KW-0732">Signal</keyword>
<evidence type="ECO:0000313" key="7">
    <source>
        <dbReference type="EMBL" id="CDJ26411.1"/>
    </source>
</evidence>
<dbReference type="EC" id="3.5.2.6" evidence="2"/>
<dbReference type="NCBIfam" id="NF033103">
    <property type="entry name" value="bla_class_A"/>
    <property type="match status" value="2"/>
</dbReference>
<proteinExistence type="inferred from homology"/>
<dbReference type="InterPro" id="IPR012338">
    <property type="entry name" value="Beta-lactam/transpept-like"/>
</dbReference>
<keyword evidence="3" id="KW-0378">Hydrolase</keyword>
<comment type="similarity">
    <text evidence="1">Belongs to the class-A beta-lactamase family.</text>
</comment>
<dbReference type="EMBL" id="CBUC010000122">
    <property type="protein sequence ID" value="CDJ26411.1"/>
    <property type="molecule type" value="Genomic_DNA"/>
</dbReference>
<dbReference type="PANTHER" id="PTHR35333:SF3">
    <property type="entry name" value="BETA-LACTAMASE-TYPE TRANSPEPTIDASE FOLD CONTAINING PROTEIN"/>
    <property type="match status" value="1"/>
</dbReference>
<reference evidence="7" key="1">
    <citation type="journal article" date="2014" name="Science">
        <title>Structural and functional partitioning of bread wheat chromosome 3B.</title>
        <authorList>
            <person name="Choulet F."/>
            <person name="Alberti A."/>
            <person name="Theil S."/>
            <person name="Glover N."/>
            <person name="Barbe V."/>
            <person name="Daron J."/>
            <person name="Pingault L."/>
            <person name="Sourdille P."/>
            <person name="Couloux A."/>
            <person name="Paux E."/>
            <person name="Leroy P."/>
            <person name="Mangenot S."/>
            <person name="Guilhot N."/>
            <person name="Le Gouis J."/>
            <person name="Balfourier F."/>
            <person name="Alaux M."/>
            <person name="Jamilloux V."/>
            <person name="Poulain J."/>
            <person name="Durand C."/>
            <person name="Bellec A."/>
            <person name="Gaspin C."/>
            <person name="Safar J."/>
            <person name="Dolezel J."/>
            <person name="Rogers J."/>
            <person name="Vandepoele K."/>
            <person name="Aury J.M."/>
            <person name="Mayer K."/>
            <person name="Berges H."/>
            <person name="Quesneville H."/>
            <person name="Wincker P."/>
            <person name="Feuillet C."/>
        </authorList>
    </citation>
    <scope>NUCLEOTIDE SEQUENCE [LARGE SCALE GENOMIC DNA]</scope>
</reference>
<evidence type="ECO:0000256" key="5">
    <source>
        <dbReference type="SAM" id="SignalP"/>
    </source>
</evidence>
<organism evidence="7">
    <name type="scientific">Triticum aestivum</name>
    <name type="common">Wheat</name>
    <dbReference type="NCBI Taxonomy" id="4565"/>
    <lineage>
        <taxon>Eukaryota</taxon>
        <taxon>Viridiplantae</taxon>
        <taxon>Streptophyta</taxon>
        <taxon>Embryophyta</taxon>
        <taxon>Tracheophyta</taxon>
        <taxon>Spermatophyta</taxon>
        <taxon>Magnoliopsida</taxon>
        <taxon>Liliopsida</taxon>
        <taxon>Poales</taxon>
        <taxon>Poaceae</taxon>
        <taxon>BOP clade</taxon>
        <taxon>Pooideae</taxon>
        <taxon>Triticodae</taxon>
        <taxon>Triticeae</taxon>
        <taxon>Triticinae</taxon>
        <taxon>Triticum</taxon>
    </lineage>
</organism>
<protein>
    <recommendedName>
        <fullName evidence="2">beta-lactamase</fullName>
        <ecNumber evidence="2">3.5.2.6</ecNumber>
    </recommendedName>
</protein>
<comment type="caution">
    <text evidence="7">The sequence shown here is derived from an EMBL/GenBank/DDBJ whole genome shotgun (WGS) entry which is preliminary data.</text>
</comment>
<dbReference type="GO" id="GO:0008800">
    <property type="term" value="F:beta-lactamase activity"/>
    <property type="evidence" value="ECO:0007669"/>
    <property type="project" value="UniProtKB-EC"/>
</dbReference>
<dbReference type="PANTHER" id="PTHR35333">
    <property type="entry name" value="BETA-LACTAMASE"/>
    <property type="match status" value="1"/>
</dbReference>
<evidence type="ECO:0000259" key="6">
    <source>
        <dbReference type="Pfam" id="PF13354"/>
    </source>
</evidence>
<feature type="domain" description="Beta-lactamase class A catalytic" evidence="6">
    <location>
        <begin position="273"/>
        <end position="486"/>
    </location>
</feature>
<sequence length="511" mass="56244">MSIQHFRVALIPFFAAFCLPVFAHPETLVKVKDAEDQLGARVGYIELDLNSGKILESFRPEERFPMMSTFKVLLCGAVLSRIDAGQEQLGRRIHYSQNDLVEYSPVTEKHLTDGMTVRELCSAAITMSDNTAANLLLTTIGGPKELTAFLHNMGDHVTRLDRWEPELNEAIPNDERDTTMPVAMATTLRKLLTGELLTLASRQQLIDWMEADKVAGPLLRSALPAGWFIADKSGAGERGSRGIIAALGPDETLVKVKDAEDQLGARVGYIELDLNSGKILESFRPEERFPMMSTFKVLLCGAVLSRIDAGQEQLGRRIHYSQNDLVEYSPVTEKHLTDGMTVRELCSAAITMSDNTAANLLLTTIGGPKELTAFLHNMGDHVTRLDRWEPELNEAIPNDERDTTMPVAMATTLRKLLTGELLTLASRQQLIDWMEADKVAGPLLRSALPAGWFIADKSGAGERGSRGIIAALGPDGKPSRIVVIYTTGSQATMDERNRQIAEIGASLIKHW</sequence>
<dbReference type="PROSITE" id="PS00146">
    <property type="entry name" value="BETA_LACTAMASE_A"/>
    <property type="match status" value="2"/>
</dbReference>
<dbReference type="InterPro" id="IPR023650">
    <property type="entry name" value="Beta-lactam_class-A_AS"/>
</dbReference>
<dbReference type="PRINTS" id="PR00118">
    <property type="entry name" value="BLACTAMASEA"/>
</dbReference>
<dbReference type="Gene3D" id="3.40.710.10">
    <property type="entry name" value="DD-peptidase/beta-lactamase superfamily"/>
    <property type="match status" value="2"/>
</dbReference>
<feature type="domain" description="Beta-lactamase class A catalytic" evidence="6">
    <location>
        <begin position="48"/>
        <end position="244"/>
    </location>
</feature>
<dbReference type="InterPro" id="IPR045155">
    <property type="entry name" value="Beta-lactam_cat"/>
</dbReference>
<dbReference type="GO" id="GO:0046677">
    <property type="term" value="P:response to antibiotic"/>
    <property type="evidence" value="ECO:0007669"/>
    <property type="project" value="UniProtKB-KW"/>
</dbReference>
<dbReference type="Pfam" id="PF13354">
    <property type="entry name" value="Beta-lactamase2"/>
    <property type="match status" value="2"/>
</dbReference>
<evidence type="ECO:0000256" key="1">
    <source>
        <dbReference type="ARBA" id="ARBA00009009"/>
    </source>
</evidence>
<feature type="chain" id="PRO_5028854226" description="beta-lactamase" evidence="5">
    <location>
        <begin position="24"/>
        <end position="511"/>
    </location>
</feature>
<dbReference type="GO" id="GO:0030655">
    <property type="term" value="P:beta-lactam antibiotic catabolic process"/>
    <property type="evidence" value="ECO:0007669"/>
    <property type="project" value="InterPro"/>
</dbReference>
<evidence type="ECO:0000256" key="4">
    <source>
        <dbReference type="ARBA" id="ARBA00023251"/>
    </source>
</evidence>
<name>A0A7G2II29_WHEAT</name>
<evidence type="ECO:0000256" key="2">
    <source>
        <dbReference type="ARBA" id="ARBA00012865"/>
    </source>
</evidence>
<keyword evidence="4" id="KW-0046">Antibiotic resistance</keyword>
<evidence type="ECO:0000256" key="3">
    <source>
        <dbReference type="ARBA" id="ARBA00022801"/>
    </source>
</evidence>
<dbReference type="AlphaFoldDB" id="A0A7G2II29"/>
<dbReference type="InterPro" id="IPR000871">
    <property type="entry name" value="Beta-lactam_class-A"/>
</dbReference>
<gene>
    <name evidence="7" type="ORF">TRAES_3BF080400010CFD_c1</name>
</gene>
<feature type="signal peptide" evidence="5">
    <location>
        <begin position="1"/>
        <end position="23"/>
    </location>
</feature>
<accession>A0A7G2II29</accession>
<dbReference type="SUPFAM" id="SSF56601">
    <property type="entry name" value="beta-lactamase/transpeptidase-like"/>
    <property type="match status" value="2"/>
</dbReference>